<accession>A6TTT8</accession>
<dbReference type="HOGENOM" id="CLU_474619_0_0_9"/>
<name>A6TTT8_ALKMQ</name>
<dbReference type="SUPFAM" id="SSF54523">
    <property type="entry name" value="Pili subunits"/>
    <property type="match status" value="1"/>
</dbReference>
<dbReference type="STRING" id="293826.Amet_3478"/>
<evidence type="ECO:0000313" key="2">
    <source>
        <dbReference type="EMBL" id="ABR49606.1"/>
    </source>
</evidence>
<evidence type="ECO:0000313" key="3">
    <source>
        <dbReference type="Proteomes" id="UP000001572"/>
    </source>
</evidence>
<dbReference type="InterPro" id="IPR012902">
    <property type="entry name" value="N_methyl_site"/>
</dbReference>
<dbReference type="Proteomes" id="UP000001572">
    <property type="component" value="Chromosome"/>
</dbReference>
<dbReference type="EMBL" id="CP000724">
    <property type="protein sequence ID" value="ABR49606.1"/>
    <property type="molecule type" value="Genomic_DNA"/>
</dbReference>
<proteinExistence type="predicted"/>
<keyword evidence="1" id="KW-0812">Transmembrane</keyword>
<evidence type="ECO:0008006" key="4">
    <source>
        <dbReference type="Google" id="ProtNLM"/>
    </source>
</evidence>
<dbReference type="KEGG" id="amt:Amet_3478"/>
<sequence length="574" mass="65395">MDRNVSEHDNKGFTLVEVIFSLALLGIIAILVLPVFNFAIQSSVFHRQSMSAAQIASNQLEWLRTLDYEDELGLVGGYTPDGIVDENLFQNRPDSDPYIIDGMEYRVRTRIAWDDDTSITGRQVDDARKKADIVVYAYNPFTKTEREFSLLGTMFTFEGQGGPTLPGIRVVTYKRVLDDENRAQRVLIEKSGAAFASTFTDYDGRAIFPNLPQGTTNTYTIIPKLWDYGEIMVRPNDVENVSGPTDQRWVQHLTVTEVPNQISFVVDSPARLDFYNDDGFPDSTNITIESDTGDIEGIHPITVSLNNVEKLNFWPVWTYEYTINKGNENFYIAEEVEDEWSEWEGKFTPPNNSPSIKGVLLHFGFDFIDEQVDKSIKEGGFKFGTREITIEDPDDPDQEIDFSIGYVVIEISFTAVLDGSDLDREKTLPIQFSSNNFVDAENRWTYELDSHADQIYYFASKESLLNQNNSEMKNIISDHLYSNIDKIGYSIERDGYDPQKMILTIVDTRYQKENNKFSNLFKYASNNKGGQLYINIPNSDDFDDALKSTSAVPLWGYSRMEDSMTNGILLIDEN</sequence>
<dbReference type="Pfam" id="PF07963">
    <property type="entry name" value="N_methyl"/>
    <property type="match status" value="1"/>
</dbReference>
<dbReference type="PROSITE" id="PS00409">
    <property type="entry name" value="PROKAR_NTER_METHYL"/>
    <property type="match status" value="1"/>
</dbReference>
<keyword evidence="1" id="KW-1133">Transmembrane helix</keyword>
<keyword evidence="1" id="KW-0472">Membrane</keyword>
<dbReference type="RefSeq" id="WP_012064569.1">
    <property type="nucleotide sequence ID" value="NC_009633.1"/>
</dbReference>
<protein>
    <recommendedName>
        <fullName evidence="4">Prepilin-type N-terminal cleavage/methylation domain-containing protein</fullName>
    </recommendedName>
</protein>
<dbReference type="AlphaFoldDB" id="A6TTT8"/>
<organism evidence="2 3">
    <name type="scientific">Alkaliphilus metalliredigens (strain QYMF)</name>
    <dbReference type="NCBI Taxonomy" id="293826"/>
    <lineage>
        <taxon>Bacteria</taxon>
        <taxon>Bacillati</taxon>
        <taxon>Bacillota</taxon>
        <taxon>Clostridia</taxon>
        <taxon>Peptostreptococcales</taxon>
        <taxon>Natronincolaceae</taxon>
        <taxon>Alkaliphilus</taxon>
    </lineage>
</organism>
<dbReference type="eggNOG" id="COG2165">
    <property type="taxonomic scope" value="Bacteria"/>
</dbReference>
<gene>
    <name evidence="2" type="ordered locus">Amet_3478</name>
</gene>
<dbReference type="InterPro" id="IPR045584">
    <property type="entry name" value="Pilin-like"/>
</dbReference>
<dbReference type="OrthoDB" id="1956873at2"/>
<keyword evidence="3" id="KW-1185">Reference proteome</keyword>
<dbReference type="NCBIfam" id="TIGR02532">
    <property type="entry name" value="IV_pilin_GFxxxE"/>
    <property type="match status" value="1"/>
</dbReference>
<feature type="transmembrane region" description="Helical" evidence="1">
    <location>
        <begin position="12"/>
        <end position="40"/>
    </location>
</feature>
<reference evidence="3" key="1">
    <citation type="journal article" date="2016" name="Genome Announc.">
        <title>Complete genome sequence of Alkaliphilus metalliredigens strain QYMF, an alkaliphilic and metal-reducing bacterium isolated from borax-contaminated leachate ponds.</title>
        <authorList>
            <person name="Hwang C."/>
            <person name="Copeland A."/>
            <person name="Lucas S."/>
            <person name="Lapidus A."/>
            <person name="Barry K."/>
            <person name="Detter J.C."/>
            <person name="Glavina Del Rio T."/>
            <person name="Hammon N."/>
            <person name="Israni S."/>
            <person name="Dalin E."/>
            <person name="Tice H."/>
            <person name="Pitluck S."/>
            <person name="Chertkov O."/>
            <person name="Brettin T."/>
            <person name="Bruce D."/>
            <person name="Han C."/>
            <person name="Schmutz J."/>
            <person name="Larimer F."/>
            <person name="Land M.L."/>
            <person name="Hauser L."/>
            <person name="Kyrpides N."/>
            <person name="Mikhailova N."/>
            <person name="Ye Q."/>
            <person name="Zhou J."/>
            <person name="Richardson P."/>
            <person name="Fields M.W."/>
        </authorList>
    </citation>
    <scope>NUCLEOTIDE SEQUENCE [LARGE SCALE GENOMIC DNA]</scope>
    <source>
        <strain evidence="3">QYMF</strain>
    </source>
</reference>
<evidence type="ECO:0000256" key="1">
    <source>
        <dbReference type="SAM" id="Phobius"/>
    </source>
</evidence>